<dbReference type="PANTHER" id="PTHR11511:SF5">
    <property type="entry name" value="FAT-BODY PROTEIN 1-RELATED"/>
    <property type="match status" value="1"/>
</dbReference>
<evidence type="ECO:0000259" key="4">
    <source>
        <dbReference type="Pfam" id="PF03722"/>
    </source>
</evidence>
<feature type="chain" id="PRO_5043654473" evidence="2">
    <location>
        <begin position="17"/>
        <end position="822"/>
    </location>
</feature>
<dbReference type="Pfam" id="PF03722">
    <property type="entry name" value="Hemocyanin_N"/>
    <property type="match status" value="1"/>
</dbReference>
<keyword evidence="1" id="KW-0758">Storage protein</keyword>
<dbReference type="SUPFAM" id="SSF48056">
    <property type="entry name" value="Di-copper centre-containing domain"/>
    <property type="match status" value="1"/>
</dbReference>
<feature type="domain" description="Hemocyanin middle" evidence="3">
    <location>
        <begin position="264"/>
        <end position="539"/>
    </location>
</feature>
<keyword evidence="2" id="KW-0732">Signal</keyword>
<dbReference type="InterPro" id="IPR013788">
    <property type="entry name" value="Hemocyanin/hexamerin"/>
</dbReference>
<feature type="domain" description="Hemocyanin C-terminal" evidence="5">
    <location>
        <begin position="552"/>
        <end position="802"/>
    </location>
</feature>
<evidence type="ECO:0000256" key="2">
    <source>
        <dbReference type="SAM" id="SignalP"/>
    </source>
</evidence>
<dbReference type="GO" id="GO:0045735">
    <property type="term" value="F:nutrient reservoir activity"/>
    <property type="evidence" value="ECO:0007669"/>
    <property type="project" value="UniProtKB-KW"/>
</dbReference>
<dbReference type="InterPro" id="IPR008922">
    <property type="entry name" value="Di-copper_centre_dom_sf"/>
</dbReference>
<dbReference type="GO" id="GO:0005615">
    <property type="term" value="C:extracellular space"/>
    <property type="evidence" value="ECO:0007669"/>
    <property type="project" value="UniProtKB-ARBA"/>
</dbReference>
<protein>
    <submittedName>
        <fullName evidence="6">Uncharacterized protein</fullName>
    </submittedName>
</protein>
<dbReference type="Gene3D" id="2.60.40.1520">
    <property type="entry name" value="Hemocyanin, C-terminal domain"/>
    <property type="match status" value="1"/>
</dbReference>
<name>A0AAW1UWK9_9CUCU</name>
<dbReference type="SUPFAM" id="SSF81296">
    <property type="entry name" value="E set domains"/>
    <property type="match status" value="1"/>
</dbReference>
<dbReference type="InterPro" id="IPR000896">
    <property type="entry name" value="Hemocyanin/hexamerin_mid_dom"/>
</dbReference>
<dbReference type="InterPro" id="IPR005204">
    <property type="entry name" value="Hemocyanin_N"/>
</dbReference>
<evidence type="ECO:0000259" key="5">
    <source>
        <dbReference type="Pfam" id="PF03723"/>
    </source>
</evidence>
<sequence>MKGVLAILGLVVCTTAFQYSLPQYGKLYGYHHQAYDNDGLKYGSFHGPYTNDYYQKQYAKQYPYHHDYQGDSDVYQHHYGDQEYQLGYLKSLFDKHYKNVHEKLQEHKHHEDIHEMHQHYEGEHNAEGQWKHSDKLFLKKQQDVHQLLRYINNPVYDTKFQQIHKHFNIEEHSQYYETEAFKTFIHYWNNQMFLPKGHIFSIFNDVHVDQVKVLFRMFYTAKDYETFFKTAVWARHHFNEAMFLYTYSVAIVHREDTQGLVLPPIYELYPHYFFNSEVMHKAYEHKMSHYNNKGSNENGVYTIHSNYSGWYMNINPEQSLSYYVEDIGINAYYYYVNLYFPYWMNSQDYHITHKRGEIFYYVHQQLLARYYLERLSHGVGGFDYFNWDVPFETGYYPSLTYPNGLAFNERPNFANLQEYFSNYGQHWCFISKYGYGYTYVNTYDQRIREAIDLGFYYTHDGKKVDLYTSEGFNVLGNIVQGNADTPNYRYYGSYINFARHLLGYAKQPLDNYKLAPSALEHFETSLRDPAFYKLFKKITLLLQHYKFLLPTYTKKDLYYPGVKVEKFEVSPLVTFYDKFYSDITNGLTVTPEEYQTDSFRVKVEQHRLNNKNFNYKLHVNSEKTNKAVVKVYIGPKYDEHGRVMDFYENRINFVELDQFVYTLKSGQNVIVRNSRDFTWYIRDRTSYFDLYKNVMTYSKVNDNVDSIMYGFPLRYVIPRGTEAGMTYQMYVIVFPYISHEGKVHDPMQNKNIQYQTENNKMSQYWMVQKEDHPLGFPFDRPVEFEHDYFVPNAHMKDVKIYHQIHHKDFDLEHFIEVEREHM</sequence>
<evidence type="ECO:0000313" key="6">
    <source>
        <dbReference type="EMBL" id="KAK9887817.1"/>
    </source>
</evidence>
<organism evidence="6 7">
    <name type="scientific">Henosepilachna vigintioctopunctata</name>
    <dbReference type="NCBI Taxonomy" id="420089"/>
    <lineage>
        <taxon>Eukaryota</taxon>
        <taxon>Metazoa</taxon>
        <taxon>Ecdysozoa</taxon>
        <taxon>Arthropoda</taxon>
        <taxon>Hexapoda</taxon>
        <taxon>Insecta</taxon>
        <taxon>Pterygota</taxon>
        <taxon>Neoptera</taxon>
        <taxon>Endopterygota</taxon>
        <taxon>Coleoptera</taxon>
        <taxon>Polyphaga</taxon>
        <taxon>Cucujiformia</taxon>
        <taxon>Coccinelloidea</taxon>
        <taxon>Coccinellidae</taxon>
        <taxon>Epilachninae</taxon>
        <taxon>Epilachnini</taxon>
        <taxon>Henosepilachna</taxon>
    </lineage>
</organism>
<evidence type="ECO:0000313" key="7">
    <source>
        <dbReference type="Proteomes" id="UP001431783"/>
    </source>
</evidence>
<dbReference type="InterPro" id="IPR037020">
    <property type="entry name" value="Hemocyanin_C_sf"/>
</dbReference>
<feature type="domain" description="Hemocyanin N-terminal" evidence="4">
    <location>
        <begin position="137"/>
        <end position="259"/>
    </location>
</feature>
<dbReference type="Pfam" id="PF03723">
    <property type="entry name" value="Hemocyanin_C"/>
    <property type="match status" value="1"/>
</dbReference>
<dbReference type="Proteomes" id="UP001431783">
    <property type="component" value="Unassembled WGS sequence"/>
</dbReference>
<dbReference type="SUPFAM" id="SSF48050">
    <property type="entry name" value="Hemocyanin, N-terminal domain"/>
    <property type="match status" value="1"/>
</dbReference>
<dbReference type="Gene3D" id="1.10.1280.10">
    <property type="entry name" value="Di-copper center containing domain from catechol oxidase"/>
    <property type="match status" value="1"/>
</dbReference>
<dbReference type="InterPro" id="IPR005203">
    <property type="entry name" value="Hemocyanin_C"/>
</dbReference>
<proteinExistence type="predicted"/>
<dbReference type="PROSITE" id="PS00210">
    <property type="entry name" value="HEMOCYANIN_2"/>
    <property type="match status" value="1"/>
</dbReference>
<reference evidence="6 7" key="1">
    <citation type="submission" date="2023-03" db="EMBL/GenBank/DDBJ databases">
        <title>Genome insight into feeding habits of ladybird beetles.</title>
        <authorList>
            <person name="Li H.-S."/>
            <person name="Huang Y.-H."/>
            <person name="Pang H."/>
        </authorList>
    </citation>
    <scope>NUCLEOTIDE SEQUENCE [LARGE SCALE GENOMIC DNA]</scope>
    <source>
        <strain evidence="6">SYSU_2023b</strain>
        <tissue evidence="6">Whole body</tissue>
    </source>
</reference>
<gene>
    <name evidence="6" type="ORF">WA026_000132</name>
</gene>
<dbReference type="InterPro" id="IPR014756">
    <property type="entry name" value="Ig_E-set"/>
</dbReference>
<accession>A0AAW1UWK9</accession>
<evidence type="ECO:0000256" key="1">
    <source>
        <dbReference type="ARBA" id="ARBA00022761"/>
    </source>
</evidence>
<evidence type="ECO:0000259" key="3">
    <source>
        <dbReference type="Pfam" id="PF00372"/>
    </source>
</evidence>
<feature type="signal peptide" evidence="2">
    <location>
        <begin position="1"/>
        <end position="16"/>
    </location>
</feature>
<dbReference type="AlphaFoldDB" id="A0AAW1UWK9"/>
<dbReference type="InterPro" id="IPR036697">
    <property type="entry name" value="Hemocyanin_N_sf"/>
</dbReference>
<dbReference type="EMBL" id="JARQZJ010000121">
    <property type="protein sequence ID" value="KAK9887817.1"/>
    <property type="molecule type" value="Genomic_DNA"/>
</dbReference>
<dbReference type="Gene3D" id="1.20.1370.10">
    <property type="entry name" value="Hemocyanin, N-terminal domain"/>
    <property type="match status" value="1"/>
</dbReference>
<dbReference type="PANTHER" id="PTHR11511">
    <property type="entry name" value="LARVAL STORAGE PROTEIN/PHENOLOXIDASE"/>
    <property type="match status" value="1"/>
</dbReference>
<dbReference type="Pfam" id="PF00372">
    <property type="entry name" value="Hemocyanin_M"/>
    <property type="match status" value="1"/>
</dbReference>
<dbReference type="PRINTS" id="PR00187">
    <property type="entry name" value="HAEMOCYANIN"/>
</dbReference>
<comment type="caution">
    <text evidence="6">The sequence shown here is derived from an EMBL/GenBank/DDBJ whole genome shotgun (WGS) entry which is preliminary data.</text>
</comment>
<keyword evidence="7" id="KW-1185">Reference proteome</keyword>